<feature type="domain" description="Tyr recombinase" evidence="2">
    <location>
        <begin position="373"/>
        <end position="427"/>
    </location>
</feature>
<keyword evidence="4" id="KW-1185">Reference proteome</keyword>
<evidence type="ECO:0000259" key="2">
    <source>
        <dbReference type="Pfam" id="PF00589"/>
    </source>
</evidence>
<dbReference type="PANTHER" id="PTHR30349">
    <property type="entry name" value="PHAGE INTEGRASE-RELATED"/>
    <property type="match status" value="1"/>
</dbReference>
<dbReference type="InterPro" id="IPR013762">
    <property type="entry name" value="Integrase-like_cat_sf"/>
</dbReference>
<evidence type="ECO:0000313" key="3">
    <source>
        <dbReference type="EMBL" id="UUF06720.1"/>
    </source>
</evidence>
<dbReference type="PANTHER" id="PTHR30349:SF86">
    <property type="entry name" value="INTEGRASE_RECOMBINASE AQ_AA09-RELATED"/>
    <property type="match status" value="1"/>
</dbReference>
<dbReference type="Proteomes" id="UP001058016">
    <property type="component" value="Chromosome"/>
</dbReference>
<proteinExistence type="predicted"/>
<dbReference type="CDD" id="cd00397">
    <property type="entry name" value="DNA_BRE_C"/>
    <property type="match status" value="1"/>
</dbReference>
<gene>
    <name evidence="3" type="ORF">J0J69_03840</name>
</gene>
<dbReference type="InterPro" id="IPR050090">
    <property type="entry name" value="Tyrosine_recombinase_XerCD"/>
</dbReference>
<evidence type="ECO:0000256" key="1">
    <source>
        <dbReference type="ARBA" id="ARBA00023172"/>
    </source>
</evidence>
<organism evidence="3 4">
    <name type="scientific">Turicibacter bilis</name>
    <dbReference type="NCBI Taxonomy" id="2735723"/>
    <lineage>
        <taxon>Bacteria</taxon>
        <taxon>Bacillati</taxon>
        <taxon>Bacillota</taxon>
        <taxon>Erysipelotrichia</taxon>
        <taxon>Erysipelotrichales</taxon>
        <taxon>Turicibacteraceae</taxon>
        <taxon>Turicibacter</taxon>
    </lineage>
</organism>
<accession>A0ABY5JJI2</accession>
<name>A0ABY5JJI2_9FIRM</name>
<reference evidence="3 4" key="1">
    <citation type="submission" date="2021-03" db="EMBL/GenBank/DDBJ databases">
        <title>Comparative Genomics and Metabolomics in the genus Turicibacter.</title>
        <authorList>
            <person name="Maki J."/>
            <person name="Looft T."/>
        </authorList>
    </citation>
    <scope>NUCLEOTIDE SEQUENCE [LARGE SCALE GENOMIC DNA]</scope>
    <source>
        <strain evidence="3 4">MMM721</strain>
    </source>
</reference>
<dbReference type="SUPFAM" id="SSF56349">
    <property type="entry name" value="DNA breaking-rejoining enzymes"/>
    <property type="match status" value="1"/>
</dbReference>
<dbReference type="Gene3D" id="1.10.443.10">
    <property type="entry name" value="Intergrase catalytic core"/>
    <property type="match status" value="1"/>
</dbReference>
<dbReference type="InterPro" id="IPR011010">
    <property type="entry name" value="DNA_brk_join_enz"/>
</dbReference>
<protein>
    <submittedName>
        <fullName evidence="3">Tyrosine-type recombinase/integrase</fullName>
    </submittedName>
</protein>
<dbReference type="InterPro" id="IPR002104">
    <property type="entry name" value="Integrase_catalytic"/>
</dbReference>
<dbReference type="RefSeq" id="WP_212725649.1">
    <property type="nucleotide sequence ID" value="NZ_CP071249.1"/>
</dbReference>
<dbReference type="Pfam" id="PF00589">
    <property type="entry name" value="Phage_integrase"/>
    <property type="match status" value="1"/>
</dbReference>
<sequence length="626" mass="72383">MNNVITLAELDLEYEVPADYAINTNATKSYLNQLKEINRLPFNKGTFYYSDKVWNFADYTSLNVSKRKMKFNFDKVCQTFKDDMKNYVLIKILENDLKVQSIHRSFGILNRFFKFVEAKGFYYVEDISINVIKEFLSGEAAKSPDALRRAKSTLKSFYDYYSSNFNDLITTELMDTLSLGDFRAYKALKEQSKTPDIPKDYFDNFLSAVISIIDDENAPLSIRATACLYLILSQTGLRISEVLSLEVEALDSIKIFNGEEAHYLKYKTWKSEDGNNSYRIIKIYVNELTKKGYSTLFKLHESKRNELKLPYLYMGGPLMKKPSQFPVEIDAFSKLQKRFYVYLNSYFPTINVPKTTYPELTYAKVDKNKAIIAAHPDAKTLTYPSNHQFRVHVCTELYNKGVPLKYIQKFMAHLSSDMEGYYVRPTKKDPQEDMNFSLTTLEKIVTGEIKPLGGDSGLSEKIQEFIEANKYNVKTDLKEICNELAQKIPIRQKTGGVCIKSSMLRECSKDAKTNEFYCAYGVCPNIFHFYYMADVSYRQTKELAETITINRERGLLKQVQKELNMLNTILHSKLLPELDELKSVISEKGALTILKEYPDLKDIIENLEQIDEEVITWKSMIASKKK</sequence>
<keyword evidence="1" id="KW-0233">DNA recombination</keyword>
<dbReference type="EMBL" id="CP071249">
    <property type="protein sequence ID" value="UUF06720.1"/>
    <property type="molecule type" value="Genomic_DNA"/>
</dbReference>
<evidence type="ECO:0000313" key="4">
    <source>
        <dbReference type="Proteomes" id="UP001058016"/>
    </source>
</evidence>